<feature type="compositionally biased region" description="Basic and acidic residues" evidence="1">
    <location>
        <begin position="9"/>
        <end position="31"/>
    </location>
</feature>
<dbReference type="EMBL" id="JAAATX020000008">
    <property type="protein sequence ID" value="MBU9698715.1"/>
    <property type="molecule type" value="Genomic_DNA"/>
</dbReference>
<feature type="region of interest" description="Disordered" evidence="1">
    <location>
        <begin position="1"/>
        <end position="31"/>
    </location>
</feature>
<feature type="region of interest" description="Disordered" evidence="1">
    <location>
        <begin position="138"/>
        <end position="164"/>
    </location>
</feature>
<proteinExistence type="predicted"/>
<evidence type="ECO:0000256" key="1">
    <source>
        <dbReference type="SAM" id="MobiDB-lite"/>
    </source>
</evidence>
<protein>
    <submittedName>
        <fullName evidence="2">DUF2892 domain-containing protein</fullName>
    </submittedName>
</protein>
<dbReference type="Proteomes" id="UP000731907">
    <property type="component" value="Unassembled WGS sequence"/>
</dbReference>
<comment type="caution">
    <text evidence="2">The sequence shown here is derived from an EMBL/GenBank/DDBJ whole genome shotgun (WGS) entry which is preliminary data.</text>
</comment>
<organism evidence="2 3">
    <name type="scientific">Paragemmobacter amnigenus</name>
    <dbReference type="NCBI Taxonomy" id="2852097"/>
    <lineage>
        <taxon>Bacteria</taxon>
        <taxon>Pseudomonadati</taxon>
        <taxon>Pseudomonadota</taxon>
        <taxon>Alphaproteobacteria</taxon>
        <taxon>Rhodobacterales</taxon>
        <taxon>Paracoccaceae</taxon>
        <taxon>Paragemmobacter</taxon>
    </lineage>
</organism>
<keyword evidence="3" id="KW-1185">Reference proteome</keyword>
<evidence type="ECO:0000313" key="3">
    <source>
        <dbReference type="Proteomes" id="UP000731907"/>
    </source>
</evidence>
<dbReference type="RefSeq" id="WP_161762830.1">
    <property type="nucleotide sequence ID" value="NZ_JAAATX020000008.1"/>
</dbReference>
<name>A0ABS6J8M9_9RHOB</name>
<reference evidence="2 3" key="1">
    <citation type="submission" date="2021-06" db="EMBL/GenBank/DDBJ databases">
        <title>Rhodobacteraceae bacterium strain HSP-20.</title>
        <authorList>
            <person name="Chen W.-M."/>
        </authorList>
    </citation>
    <scope>NUCLEOTIDE SEQUENCE [LARGE SCALE GENOMIC DNA]</scope>
    <source>
        <strain evidence="2 3">HSP-20</strain>
    </source>
</reference>
<gene>
    <name evidence="2" type="ORF">GU927_012760</name>
</gene>
<dbReference type="Gene3D" id="6.10.140.1340">
    <property type="match status" value="1"/>
</dbReference>
<evidence type="ECO:0000313" key="2">
    <source>
        <dbReference type="EMBL" id="MBU9698715.1"/>
    </source>
</evidence>
<accession>A0ABS6J8M9</accession>
<sequence length="164" mass="17585">MSPRAPAASRDRHAPRDRIRDASPDGADARIRRDTLERLARAGAQPATIPAELDRNAREWDVERALMANAATLALSGALLALTADRRFALVPAVVGGFLLQHAVQGWCPPLPVLRALGFRSPQEIAAERTALRLLAGELAPPDPASRPRDRAARALQMAEGTAP</sequence>